<comment type="similarity">
    <text evidence="1">Belongs to the UPF0749 family.</text>
</comment>
<dbReference type="Proteomes" id="UP000611629">
    <property type="component" value="Unassembled WGS sequence"/>
</dbReference>
<protein>
    <submittedName>
        <fullName evidence="3">DUF881 domain-containing protein</fullName>
    </submittedName>
</protein>
<accession>A0A974BIW4</accession>
<keyword evidence="2" id="KW-0175">Coiled coil</keyword>
<evidence type="ECO:0000313" key="4">
    <source>
        <dbReference type="Proteomes" id="UP000611629"/>
    </source>
</evidence>
<comment type="caution">
    <text evidence="3">The sequence shown here is derived from an EMBL/GenBank/DDBJ whole genome shotgun (WGS) entry which is preliminary data.</text>
</comment>
<dbReference type="RefSeq" id="WP_179237609.1">
    <property type="nucleotide sequence ID" value="NZ_JACBNQ010000005.1"/>
</dbReference>
<reference evidence="3" key="1">
    <citation type="submission" date="2020-07" db="EMBL/GenBank/DDBJ databases">
        <title>Genomic analysis of a strain of Sedimentibacter Hydroxybenzoicus DSM7310.</title>
        <authorList>
            <person name="Ma S."/>
        </authorList>
    </citation>
    <scope>NUCLEOTIDE SEQUENCE</scope>
    <source>
        <strain evidence="3">DSM 7310</strain>
    </source>
</reference>
<name>A0A974BIW4_SEDHY</name>
<gene>
    <name evidence="3" type="ORF">HZF24_07165</name>
</gene>
<sequence>MNKLWQKIMLFIISVILGIVLMTQIRTTNNVLGNETPHNKASDLNSEFAALTLEKNKLREELDQLKENSRKNEEAYKRKEEELDRLMKELEKQKILSGFYDVKGEGTIITIDAEPNAASIAYGHQYILALISYLNNAGVEAISINGQRYTNYTEIVPVLDHININGVAMVLPLEIKAIGFSRTIEASLNFVGGIVSQLGNIGYTVEIESSPEIFINRYDGEIEFKYAVPVYVEDDMGL</sequence>
<dbReference type="AlphaFoldDB" id="A0A974BIW4"/>
<dbReference type="InterPro" id="IPR010273">
    <property type="entry name" value="DUF881"/>
</dbReference>
<dbReference type="PANTHER" id="PTHR37313:SF2">
    <property type="entry name" value="UPF0749 PROTEIN YLXX"/>
    <property type="match status" value="1"/>
</dbReference>
<dbReference type="Gene3D" id="3.30.70.1880">
    <property type="entry name" value="Protein of unknown function DUF881"/>
    <property type="match status" value="1"/>
</dbReference>
<dbReference type="Pfam" id="PF05949">
    <property type="entry name" value="DUF881"/>
    <property type="match status" value="1"/>
</dbReference>
<evidence type="ECO:0000256" key="1">
    <source>
        <dbReference type="ARBA" id="ARBA00009108"/>
    </source>
</evidence>
<feature type="coiled-coil region" evidence="2">
    <location>
        <begin position="41"/>
        <end position="96"/>
    </location>
</feature>
<evidence type="ECO:0000313" key="3">
    <source>
        <dbReference type="EMBL" id="NYB73918.1"/>
    </source>
</evidence>
<organism evidence="3 4">
    <name type="scientific">Sedimentibacter hydroxybenzoicus DSM 7310</name>
    <dbReference type="NCBI Taxonomy" id="1123245"/>
    <lineage>
        <taxon>Bacteria</taxon>
        <taxon>Bacillati</taxon>
        <taxon>Bacillota</taxon>
        <taxon>Tissierellia</taxon>
        <taxon>Sedimentibacter</taxon>
    </lineage>
</organism>
<dbReference type="EMBL" id="JACBNQ010000005">
    <property type="protein sequence ID" value="NYB73918.1"/>
    <property type="molecule type" value="Genomic_DNA"/>
</dbReference>
<dbReference type="PANTHER" id="PTHR37313">
    <property type="entry name" value="UPF0749 PROTEIN RV1825"/>
    <property type="match status" value="1"/>
</dbReference>
<proteinExistence type="inferred from homology"/>
<evidence type="ECO:0000256" key="2">
    <source>
        <dbReference type="SAM" id="Coils"/>
    </source>
</evidence>
<keyword evidence="4" id="KW-1185">Reference proteome</keyword>